<gene>
    <name evidence="1" type="ORF">MENTE1834_LOCUS37548</name>
</gene>
<sequence>MPNSQRCKNANNWKGISMIPYLIFAKTLEQIENTSSRLEIIKTLAEFFVKAINLSPNDLSPAVHLCVNQLGPAYEGLELGIADAYLIKAIAGATGRTANKIKEELKKGLDLGVVAQQSRSGQSMLFKPKPLTVPFVFNKLREIAQMSGTDSVGKKVDKIQSLILHCVDCEAKYLVRCLSGKLRIGLAEQSVIVALANAFTTVELGDKSLLFF</sequence>
<evidence type="ECO:0000313" key="1">
    <source>
        <dbReference type="EMBL" id="CAK5089809.1"/>
    </source>
</evidence>
<dbReference type="Proteomes" id="UP001497535">
    <property type="component" value="Unassembled WGS sequence"/>
</dbReference>
<protein>
    <submittedName>
        <fullName evidence="1">Uncharacterized protein</fullName>
    </submittedName>
</protein>
<evidence type="ECO:0000313" key="2">
    <source>
        <dbReference type="Proteomes" id="UP001497535"/>
    </source>
</evidence>
<organism evidence="1 2">
    <name type="scientific">Meloidogyne enterolobii</name>
    <name type="common">Root-knot nematode worm</name>
    <name type="synonym">Meloidogyne mayaguensis</name>
    <dbReference type="NCBI Taxonomy" id="390850"/>
    <lineage>
        <taxon>Eukaryota</taxon>
        <taxon>Metazoa</taxon>
        <taxon>Ecdysozoa</taxon>
        <taxon>Nematoda</taxon>
        <taxon>Chromadorea</taxon>
        <taxon>Rhabditida</taxon>
        <taxon>Tylenchina</taxon>
        <taxon>Tylenchomorpha</taxon>
        <taxon>Tylenchoidea</taxon>
        <taxon>Meloidogynidae</taxon>
        <taxon>Meloidogyninae</taxon>
        <taxon>Meloidogyne</taxon>
    </lineage>
</organism>
<proteinExistence type="predicted"/>
<accession>A0ACB1AE61</accession>
<dbReference type="EMBL" id="CAVMJV010000079">
    <property type="protein sequence ID" value="CAK5089809.1"/>
    <property type="molecule type" value="Genomic_DNA"/>
</dbReference>
<reference evidence="1" key="1">
    <citation type="submission" date="2023-11" db="EMBL/GenBank/DDBJ databases">
        <authorList>
            <person name="Poullet M."/>
        </authorList>
    </citation>
    <scope>NUCLEOTIDE SEQUENCE</scope>
    <source>
        <strain evidence="1">E1834</strain>
    </source>
</reference>
<name>A0ACB1AE61_MELEN</name>
<comment type="caution">
    <text evidence="1">The sequence shown here is derived from an EMBL/GenBank/DDBJ whole genome shotgun (WGS) entry which is preliminary data.</text>
</comment>
<keyword evidence="2" id="KW-1185">Reference proteome</keyword>